<evidence type="ECO:0000256" key="8">
    <source>
        <dbReference type="ARBA" id="ARBA00022989"/>
    </source>
</evidence>
<feature type="transmembrane region" description="Helical" evidence="11">
    <location>
        <begin position="165"/>
        <end position="183"/>
    </location>
</feature>
<dbReference type="Proteomes" id="UP000032458">
    <property type="component" value="Unassembled WGS sequence"/>
</dbReference>
<dbReference type="PROSITE" id="PS00211">
    <property type="entry name" value="ABC_TRANSPORTER_1"/>
    <property type="match status" value="1"/>
</dbReference>
<evidence type="ECO:0000259" key="13">
    <source>
        <dbReference type="PROSITE" id="PS50929"/>
    </source>
</evidence>
<dbReference type="SUPFAM" id="SSF52540">
    <property type="entry name" value="P-loop containing nucleoside triphosphate hydrolases"/>
    <property type="match status" value="1"/>
</dbReference>
<dbReference type="Pfam" id="PF00005">
    <property type="entry name" value="ABC_tran"/>
    <property type="match status" value="1"/>
</dbReference>
<comment type="caution">
    <text evidence="14">The sequence shown here is derived from an EMBL/GenBank/DDBJ whole genome shotgun (WGS) entry which is preliminary data.</text>
</comment>
<dbReference type="FunFam" id="3.40.50.300:FF:000221">
    <property type="entry name" value="Multidrug ABC transporter ATP-binding protein"/>
    <property type="match status" value="1"/>
</dbReference>
<dbReference type="InterPro" id="IPR039421">
    <property type="entry name" value="Type_1_exporter"/>
</dbReference>
<evidence type="ECO:0000313" key="15">
    <source>
        <dbReference type="Proteomes" id="UP000032458"/>
    </source>
</evidence>
<keyword evidence="4" id="KW-0997">Cell inner membrane</keyword>
<dbReference type="GO" id="GO:0005886">
    <property type="term" value="C:plasma membrane"/>
    <property type="evidence" value="ECO:0007669"/>
    <property type="project" value="UniProtKB-SubCell"/>
</dbReference>
<dbReference type="CDD" id="cd18564">
    <property type="entry name" value="ABC_6TM_exporter_like"/>
    <property type="match status" value="1"/>
</dbReference>
<dbReference type="GO" id="GO:0015421">
    <property type="term" value="F:ABC-type oligopeptide transporter activity"/>
    <property type="evidence" value="ECO:0007669"/>
    <property type="project" value="TreeGrafter"/>
</dbReference>
<dbReference type="PATRIC" id="fig|1240678.4.peg.289"/>
<feature type="transmembrane region" description="Helical" evidence="11">
    <location>
        <begin position="136"/>
        <end position="159"/>
    </location>
</feature>
<dbReference type="GO" id="GO:0016887">
    <property type="term" value="F:ATP hydrolysis activity"/>
    <property type="evidence" value="ECO:0007669"/>
    <property type="project" value="InterPro"/>
</dbReference>
<dbReference type="PANTHER" id="PTHR43394:SF1">
    <property type="entry name" value="ATP-BINDING CASSETTE SUB-FAMILY B MEMBER 10, MITOCHONDRIAL"/>
    <property type="match status" value="1"/>
</dbReference>
<evidence type="ECO:0000256" key="1">
    <source>
        <dbReference type="ARBA" id="ARBA00004429"/>
    </source>
</evidence>
<evidence type="ECO:0000256" key="9">
    <source>
        <dbReference type="ARBA" id="ARBA00023136"/>
    </source>
</evidence>
<proteinExistence type="inferred from homology"/>
<dbReference type="Pfam" id="PF00664">
    <property type="entry name" value="ABC_membrane"/>
    <property type="match status" value="1"/>
</dbReference>
<dbReference type="InterPro" id="IPR027417">
    <property type="entry name" value="P-loop_NTPase"/>
</dbReference>
<keyword evidence="7 14" id="KW-0067">ATP-binding</keyword>
<evidence type="ECO:0000313" key="14">
    <source>
        <dbReference type="EMBL" id="KIZ19216.1"/>
    </source>
</evidence>
<keyword evidence="3" id="KW-1003">Cell membrane</keyword>
<keyword evidence="8 11" id="KW-1133">Transmembrane helix</keyword>
<dbReference type="InterPro" id="IPR003593">
    <property type="entry name" value="AAA+_ATPase"/>
</dbReference>
<evidence type="ECO:0000256" key="5">
    <source>
        <dbReference type="ARBA" id="ARBA00022692"/>
    </source>
</evidence>
<dbReference type="PROSITE" id="PS50929">
    <property type="entry name" value="ABC_TM1F"/>
    <property type="match status" value="1"/>
</dbReference>
<evidence type="ECO:0000256" key="6">
    <source>
        <dbReference type="ARBA" id="ARBA00022741"/>
    </source>
</evidence>
<feature type="transmembrane region" description="Helical" evidence="11">
    <location>
        <begin position="248"/>
        <end position="270"/>
    </location>
</feature>
<dbReference type="SUPFAM" id="SSF90123">
    <property type="entry name" value="ABC transporter transmembrane region"/>
    <property type="match status" value="1"/>
</dbReference>
<comment type="subcellular location">
    <subcellularLocation>
        <location evidence="1">Cell inner membrane</location>
        <topology evidence="1">Multi-pass membrane protein</topology>
    </subcellularLocation>
</comment>
<sequence>MPQHFRAQAAFKRFWPLTKGDRRWLLGVGLFAVVAALAETVAILLFAELTDNALQKGSVSAFWGPAGAWLAVAVVGALVGYLGNSLGAWTAIRFVVRLRARVFAHLQELPPHFFQRNRRGDLVERLTGDVDSIEQLVVSGVVQAATAVFGIVFYAGAALLLRWDLALATFVLVPLFFAATRQFTGRLREVSRRERRAEGAITAVVEETLVNVVLTQAYNRQRDEEERLRRESGTWFRTSLVSARLNQFYLQVLEVLETICVLAIIGLGAWEISAGRMTLGQLLAFAAFVGYLYPPVRNLGQLGLTVTAATAGADRLLEILDAPPAVTDPPPDMVIQTPERATGRVEARQVTFRYPGGTVDVLTDFSFSAVPGELLVITGPSGAGKSTLASLLLRFYDPDEGSILLDGIPVNRQPLARLRRNVTLLPQETLVLHDTVEENIASGRAHATHEDVVHAAKAADAHDFICDLRDGYRTVIAPGTARLSGGQLQRVAIARAMLRDAPVLLLDEPTTGLDTLAAQRILGPLHRLAEGRTTIVITHDLALAAGADRVLVLDEGRLVQSGTHTQLLHQGGLYASLLEAHPPAHNGTAHASRPGVLP</sequence>
<keyword evidence="6" id="KW-0547">Nucleotide-binding</keyword>
<keyword evidence="2" id="KW-0813">Transport</keyword>
<feature type="domain" description="ABC transporter" evidence="12">
    <location>
        <begin position="345"/>
        <end position="580"/>
    </location>
</feature>
<evidence type="ECO:0000256" key="3">
    <source>
        <dbReference type="ARBA" id="ARBA00022475"/>
    </source>
</evidence>
<feature type="transmembrane region" description="Helical" evidence="11">
    <location>
        <begin position="24"/>
        <end position="47"/>
    </location>
</feature>
<dbReference type="InterPro" id="IPR036640">
    <property type="entry name" value="ABC1_TM_sf"/>
</dbReference>
<organism evidence="14 15">
    <name type="scientific">Streptomyces natalensis ATCC 27448</name>
    <dbReference type="NCBI Taxonomy" id="1240678"/>
    <lineage>
        <taxon>Bacteria</taxon>
        <taxon>Bacillati</taxon>
        <taxon>Actinomycetota</taxon>
        <taxon>Actinomycetes</taxon>
        <taxon>Kitasatosporales</taxon>
        <taxon>Streptomycetaceae</taxon>
        <taxon>Streptomyces</taxon>
    </lineage>
</organism>
<evidence type="ECO:0000256" key="2">
    <source>
        <dbReference type="ARBA" id="ARBA00022448"/>
    </source>
</evidence>
<comment type="similarity">
    <text evidence="10">Belongs to the ABC transporter superfamily. Siderophore-Fe(3+) uptake transporter (SIUT) (TC 3.A.1.21) family.</text>
</comment>
<feature type="domain" description="ABC transmembrane type-1" evidence="13">
    <location>
        <begin position="26"/>
        <end position="308"/>
    </location>
</feature>
<evidence type="ECO:0000256" key="10">
    <source>
        <dbReference type="ARBA" id="ARBA00023455"/>
    </source>
</evidence>
<dbReference type="InterPro" id="IPR011527">
    <property type="entry name" value="ABC1_TM_dom"/>
</dbReference>
<dbReference type="Gene3D" id="1.20.1560.10">
    <property type="entry name" value="ABC transporter type 1, transmembrane domain"/>
    <property type="match status" value="1"/>
</dbReference>
<evidence type="ECO:0000256" key="4">
    <source>
        <dbReference type="ARBA" id="ARBA00022519"/>
    </source>
</evidence>
<gene>
    <name evidence="14" type="ORF">SNA_01330</name>
</gene>
<dbReference type="AlphaFoldDB" id="A0A0D7CT62"/>
<dbReference type="InterPro" id="IPR017871">
    <property type="entry name" value="ABC_transporter-like_CS"/>
</dbReference>
<evidence type="ECO:0000256" key="11">
    <source>
        <dbReference type="SAM" id="Phobius"/>
    </source>
</evidence>
<protein>
    <submittedName>
        <fullName evidence="14">ABC transporter ATP-binding protein</fullName>
    </submittedName>
</protein>
<evidence type="ECO:0000256" key="7">
    <source>
        <dbReference type="ARBA" id="ARBA00022840"/>
    </source>
</evidence>
<dbReference type="PANTHER" id="PTHR43394">
    <property type="entry name" value="ATP-DEPENDENT PERMEASE MDL1, MITOCHONDRIAL"/>
    <property type="match status" value="1"/>
</dbReference>
<reference evidence="14 15" key="1">
    <citation type="submission" date="2014-09" db="EMBL/GenBank/DDBJ databases">
        <title>Draft genome sequence of Streptomyces natalensis ATCC 27448, producer of the antifungal pimaricin.</title>
        <authorList>
            <person name="Mendes M.V."/>
            <person name="Beites T."/>
            <person name="Pires S."/>
            <person name="Santos C.L."/>
            <person name="Moradas-Ferreira P."/>
        </authorList>
    </citation>
    <scope>NUCLEOTIDE SEQUENCE [LARGE SCALE GENOMIC DNA]</scope>
    <source>
        <strain evidence="14 15">ATCC 27448</strain>
    </source>
</reference>
<feature type="transmembrane region" description="Helical" evidence="11">
    <location>
        <begin position="67"/>
        <end position="92"/>
    </location>
</feature>
<dbReference type="SMART" id="SM00382">
    <property type="entry name" value="AAA"/>
    <property type="match status" value="1"/>
</dbReference>
<dbReference type="GO" id="GO:0005524">
    <property type="term" value="F:ATP binding"/>
    <property type="evidence" value="ECO:0007669"/>
    <property type="project" value="UniProtKB-KW"/>
</dbReference>
<dbReference type="PROSITE" id="PS50893">
    <property type="entry name" value="ABC_TRANSPORTER_2"/>
    <property type="match status" value="1"/>
</dbReference>
<evidence type="ECO:0000259" key="12">
    <source>
        <dbReference type="PROSITE" id="PS50893"/>
    </source>
</evidence>
<dbReference type="EMBL" id="JRKI01000003">
    <property type="protein sequence ID" value="KIZ19216.1"/>
    <property type="molecule type" value="Genomic_DNA"/>
</dbReference>
<dbReference type="Gene3D" id="3.40.50.300">
    <property type="entry name" value="P-loop containing nucleotide triphosphate hydrolases"/>
    <property type="match status" value="1"/>
</dbReference>
<keyword evidence="5 11" id="KW-0812">Transmembrane</keyword>
<keyword evidence="15" id="KW-1185">Reference proteome</keyword>
<accession>A0A0D7CT62</accession>
<dbReference type="InterPro" id="IPR003439">
    <property type="entry name" value="ABC_transporter-like_ATP-bd"/>
</dbReference>
<name>A0A0D7CT62_9ACTN</name>
<keyword evidence="9 11" id="KW-0472">Membrane</keyword>